<dbReference type="InterPro" id="IPR050790">
    <property type="entry name" value="ExbB/TolQ_transport"/>
</dbReference>
<keyword evidence="3 7" id="KW-0812">Transmembrane</keyword>
<name>A0A7L5BZE5_9RHOB</name>
<feature type="domain" description="MotA/TolQ/ExbB proton channel" evidence="8">
    <location>
        <begin position="92"/>
        <end position="210"/>
    </location>
</feature>
<feature type="transmembrane region" description="Helical" evidence="7">
    <location>
        <begin position="32"/>
        <end position="52"/>
    </location>
</feature>
<evidence type="ECO:0000256" key="2">
    <source>
        <dbReference type="ARBA" id="ARBA00022475"/>
    </source>
</evidence>
<evidence type="ECO:0000313" key="10">
    <source>
        <dbReference type="Proteomes" id="UP000503336"/>
    </source>
</evidence>
<keyword evidence="2" id="KW-1003">Cell membrane</keyword>
<protein>
    <submittedName>
        <fullName evidence="9">MotA/TolQ/ExbB proton channel family protein</fullName>
    </submittedName>
</protein>
<evidence type="ECO:0000256" key="5">
    <source>
        <dbReference type="ARBA" id="ARBA00023136"/>
    </source>
</evidence>
<keyword evidence="6" id="KW-0653">Protein transport</keyword>
<organism evidence="9 10">
    <name type="scientific">Pikeienuella piscinae</name>
    <dbReference type="NCBI Taxonomy" id="2748098"/>
    <lineage>
        <taxon>Bacteria</taxon>
        <taxon>Pseudomonadati</taxon>
        <taxon>Pseudomonadota</taxon>
        <taxon>Alphaproteobacteria</taxon>
        <taxon>Rhodobacterales</taxon>
        <taxon>Paracoccaceae</taxon>
        <taxon>Pikeienuella</taxon>
    </lineage>
</organism>
<feature type="transmembrane region" description="Helical" evidence="7">
    <location>
        <begin position="177"/>
        <end position="198"/>
    </location>
</feature>
<accession>A0A7L5BZE5</accession>
<evidence type="ECO:0000259" key="8">
    <source>
        <dbReference type="Pfam" id="PF01618"/>
    </source>
</evidence>
<gene>
    <name evidence="9" type="ORF">G5B40_09285</name>
</gene>
<sequence length="223" mass="23527">MTGILNSKDFQWSRAPDRMADLRDFLLLGGPAIWAIAGLSVAAAALILWKVWRLALIGAWSKNRARLAIDAFTGGDGAVALSMLEGRRGVRSRVVRGALRARATLVEEAAREETARIAKAELASARSGLRGLELIATIAPLIGLLGTVLGMITAFQALQEAGSRADPAALAGGIWEALLTTAAGMAVAIPASAALTWFESVIDRIRLDLEDAASRIFTAGRNI</sequence>
<reference evidence="9 10" key="1">
    <citation type="submission" date="2020-02" db="EMBL/GenBank/DDBJ databases">
        <title>complete genome sequence of Rhodobacteraceae bacterium.</title>
        <authorList>
            <person name="Park J."/>
            <person name="Kim Y.-S."/>
            <person name="Kim K.-H."/>
        </authorList>
    </citation>
    <scope>NUCLEOTIDE SEQUENCE [LARGE SCALE GENOMIC DNA]</scope>
    <source>
        <strain evidence="9 10">RR4-56</strain>
    </source>
</reference>
<dbReference type="Pfam" id="PF01618">
    <property type="entry name" value="MotA_ExbB"/>
    <property type="match status" value="1"/>
</dbReference>
<feature type="transmembrane region" description="Helical" evidence="7">
    <location>
        <begin position="134"/>
        <end position="157"/>
    </location>
</feature>
<dbReference type="EMBL" id="CP049056">
    <property type="protein sequence ID" value="QIE55626.1"/>
    <property type="molecule type" value="Genomic_DNA"/>
</dbReference>
<dbReference type="InterPro" id="IPR002898">
    <property type="entry name" value="MotA_ExbB_proton_chnl"/>
</dbReference>
<evidence type="ECO:0000256" key="3">
    <source>
        <dbReference type="ARBA" id="ARBA00022692"/>
    </source>
</evidence>
<keyword evidence="6" id="KW-0813">Transport</keyword>
<dbReference type="PANTHER" id="PTHR30625">
    <property type="entry name" value="PROTEIN TOLQ"/>
    <property type="match status" value="1"/>
</dbReference>
<dbReference type="GO" id="GO:0005886">
    <property type="term" value="C:plasma membrane"/>
    <property type="evidence" value="ECO:0007669"/>
    <property type="project" value="UniProtKB-SubCell"/>
</dbReference>
<evidence type="ECO:0000256" key="6">
    <source>
        <dbReference type="RuleBase" id="RU004057"/>
    </source>
</evidence>
<proteinExistence type="inferred from homology"/>
<dbReference type="AlphaFoldDB" id="A0A7L5BZE5"/>
<dbReference type="KEGG" id="hdh:G5B40_09285"/>
<dbReference type="Proteomes" id="UP000503336">
    <property type="component" value="Chromosome"/>
</dbReference>
<evidence type="ECO:0000256" key="1">
    <source>
        <dbReference type="ARBA" id="ARBA00004651"/>
    </source>
</evidence>
<evidence type="ECO:0000313" key="9">
    <source>
        <dbReference type="EMBL" id="QIE55626.1"/>
    </source>
</evidence>
<dbReference type="GO" id="GO:0017038">
    <property type="term" value="P:protein import"/>
    <property type="evidence" value="ECO:0007669"/>
    <property type="project" value="TreeGrafter"/>
</dbReference>
<keyword evidence="10" id="KW-1185">Reference proteome</keyword>
<keyword evidence="4 7" id="KW-1133">Transmembrane helix</keyword>
<evidence type="ECO:0000256" key="7">
    <source>
        <dbReference type="SAM" id="Phobius"/>
    </source>
</evidence>
<comment type="subcellular location">
    <subcellularLocation>
        <location evidence="1">Cell membrane</location>
        <topology evidence="1">Multi-pass membrane protein</topology>
    </subcellularLocation>
    <subcellularLocation>
        <location evidence="6">Membrane</location>
        <topology evidence="6">Multi-pass membrane protein</topology>
    </subcellularLocation>
</comment>
<comment type="similarity">
    <text evidence="6">Belongs to the exbB/tolQ family.</text>
</comment>
<keyword evidence="5 7" id="KW-0472">Membrane</keyword>
<dbReference type="PANTHER" id="PTHR30625:SF11">
    <property type="entry name" value="MOTA_TOLQ_EXBB PROTON CHANNEL DOMAIN-CONTAINING PROTEIN"/>
    <property type="match status" value="1"/>
</dbReference>
<evidence type="ECO:0000256" key="4">
    <source>
        <dbReference type="ARBA" id="ARBA00022989"/>
    </source>
</evidence>